<keyword evidence="2" id="KW-0732">Signal</keyword>
<evidence type="ECO:0000313" key="5">
    <source>
        <dbReference type="Proteomes" id="UP001141259"/>
    </source>
</evidence>
<feature type="transmembrane region" description="Helical" evidence="1">
    <location>
        <begin position="160"/>
        <end position="181"/>
    </location>
</feature>
<proteinExistence type="predicted"/>
<gene>
    <name evidence="4" type="ORF">NZH93_02065</name>
</gene>
<dbReference type="GO" id="GO:0008237">
    <property type="term" value="F:metallopeptidase activity"/>
    <property type="evidence" value="ECO:0007669"/>
    <property type="project" value="UniProtKB-KW"/>
</dbReference>
<keyword evidence="1" id="KW-1133">Transmembrane helix</keyword>
<dbReference type="GO" id="GO:0080120">
    <property type="term" value="P:CAAX-box protein maturation"/>
    <property type="evidence" value="ECO:0007669"/>
    <property type="project" value="UniProtKB-ARBA"/>
</dbReference>
<comment type="caution">
    <text evidence="4">The sequence shown here is derived from an EMBL/GenBank/DDBJ whole genome shotgun (WGS) entry which is preliminary data.</text>
</comment>
<dbReference type="Proteomes" id="UP001141259">
    <property type="component" value="Unassembled WGS sequence"/>
</dbReference>
<evidence type="ECO:0000313" key="4">
    <source>
        <dbReference type="EMBL" id="MCS7475623.1"/>
    </source>
</evidence>
<reference evidence="4" key="1">
    <citation type="submission" date="2022-08" db="EMBL/GenBank/DDBJ databases">
        <authorList>
            <person name="Tistechok S."/>
            <person name="Samborskyy M."/>
            <person name="Roman I."/>
        </authorList>
    </citation>
    <scope>NUCLEOTIDE SEQUENCE</scope>
    <source>
        <strain evidence="4">DSM 103496</strain>
    </source>
</reference>
<feature type="transmembrane region" description="Helical" evidence="1">
    <location>
        <begin position="102"/>
        <end position="123"/>
    </location>
</feature>
<dbReference type="AlphaFoldDB" id="A0A9X2VFB0"/>
<sequence length="278" mass="29058">MRLVKQLLAVAAVAFVGGQAVAAVRGNAWLTLLLGVATAVAAIFVYTWVVRRTEHRAPAEVDRAEAVARTGRGVLIGFAMCALVVVNIAFLGGYHVDGFGSVTGALGLFGLMTAAAVTEELLFRGVLFRLIEERLGTWISLLLTGVAFGLLHLFNPDASLWGAISIAVAAGFMLAACYAATRTLWVPIGLHFGWNFALGGVFGVAVSGNGESDGLLDATTSGPDLITGGAFGPEGSVYTVLAGVVLTLVFLRMAHRRGHIVPRRRRANGDQATAKVSP</sequence>
<dbReference type="InterPro" id="IPR003675">
    <property type="entry name" value="Rce1/LyrA-like_dom"/>
</dbReference>
<organism evidence="4 5">
    <name type="scientific">Umezawaea endophytica</name>
    <dbReference type="NCBI Taxonomy" id="1654476"/>
    <lineage>
        <taxon>Bacteria</taxon>
        <taxon>Bacillati</taxon>
        <taxon>Actinomycetota</taxon>
        <taxon>Actinomycetes</taxon>
        <taxon>Pseudonocardiales</taxon>
        <taxon>Pseudonocardiaceae</taxon>
        <taxon>Umezawaea</taxon>
    </lineage>
</organism>
<keyword evidence="4" id="KW-0645">Protease</keyword>
<dbReference type="RefSeq" id="WP_259621134.1">
    <property type="nucleotide sequence ID" value="NZ_JANYMP010000001.1"/>
</dbReference>
<evidence type="ECO:0000259" key="3">
    <source>
        <dbReference type="Pfam" id="PF02517"/>
    </source>
</evidence>
<evidence type="ECO:0000256" key="2">
    <source>
        <dbReference type="SAM" id="SignalP"/>
    </source>
</evidence>
<keyword evidence="4" id="KW-0482">Metalloprotease</keyword>
<feature type="domain" description="CAAX prenyl protease 2/Lysostaphin resistance protein A-like" evidence="3">
    <location>
        <begin position="105"/>
        <end position="196"/>
    </location>
</feature>
<dbReference type="EMBL" id="JANYMP010000001">
    <property type="protein sequence ID" value="MCS7475623.1"/>
    <property type="molecule type" value="Genomic_DNA"/>
</dbReference>
<evidence type="ECO:0000256" key="1">
    <source>
        <dbReference type="SAM" id="Phobius"/>
    </source>
</evidence>
<keyword evidence="1" id="KW-0812">Transmembrane</keyword>
<feature type="transmembrane region" description="Helical" evidence="1">
    <location>
        <begin position="235"/>
        <end position="254"/>
    </location>
</feature>
<dbReference type="PANTHER" id="PTHR39430:SF1">
    <property type="entry name" value="PROTEASE"/>
    <property type="match status" value="1"/>
</dbReference>
<keyword evidence="1" id="KW-0472">Membrane</keyword>
<dbReference type="Pfam" id="PF02517">
    <property type="entry name" value="Rce1-like"/>
    <property type="match status" value="1"/>
</dbReference>
<feature type="transmembrane region" description="Helical" evidence="1">
    <location>
        <begin position="188"/>
        <end position="206"/>
    </location>
</feature>
<feature type="transmembrane region" description="Helical" evidence="1">
    <location>
        <begin position="71"/>
        <end position="96"/>
    </location>
</feature>
<feature type="chain" id="PRO_5040811134" evidence="2">
    <location>
        <begin position="23"/>
        <end position="278"/>
    </location>
</feature>
<feature type="signal peptide" evidence="2">
    <location>
        <begin position="1"/>
        <end position="22"/>
    </location>
</feature>
<feature type="transmembrane region" description="Helical" evidence="1">
    <location>
        <begin position="135"/>
        <end position="154"/>
    </location>
</feature>
<feature type="transmembrane region" description="Helical" evidence="1">
    <location>
        <begin position="32"/>
        <end position="50"/>
    </location>
</feature>
<dbReference type="PANTHER" id="PTHR39430">
    <property type="entry name" value="MEMBRANE-ASSOCIATED PROTEASE-RELATED"/>
    <property type="match status" value="1"/>
</dbReference>
<keyword evidence="5" id="KW-1185">Reference proteome</keyword>
<dbReference type="GO" id="GO:0004175">
    <property type="term" value="F:endopeptidase activity"/>
    <property type="evidence" value="ECO:0007669"/>
    <property type="project" value="UniProtKB-ARBA"/>
</dbReference>
<keyword evidence="4" id="KW-0378">Hydrolase</keyword>
<name>A0A9X2VFB0_9PSEU</name>
<protein>
    <submittedName>
        <fullName evidence="4">CPBP family intramembrane metalloprotease</fullName>
    </submittedName>
</protein>
<accession>A0A9X2VFB0</accession>